<dbReference type="EMBL" id="JANIIK010000044">
    <property type="protein sequence ID" value="KAJ3603650.1"/>
    <property type="molecule type" value="Genomic_DNA"/>
</dbReference>
<gene>
    <name evidence="1" type="ORF">NHX12_028395</name>
</gene>
<dbReference type="AlphaFoldDB" id="A0A9Q0EDX8"/>
<sequence length="81" mass="8843">MSTSDRGFAVTLLVVTQTGLIRAFRNHIFPLGMVDLDTWLCSNQPVTGETSGASESLCEEDSRRHTQILAALPTFSIQTDS</sequence>
<accession>A0A9Q0EDX8</accession>
<evidence type="ECO:0000313" key="2">
    <source>
        <dbReference type="Proteomes" id="UP001148018"/>
    </source>
</evidence>
<organism evidence="1 2">
    <name type="scientific">Muraenolepis orangiensis</name>
    <name type="common">Patagonian moray cod</name>
    <dbReference type="NCBI Taxonomy" id="630683"/>
    <lineage>
        <taxon>Eukaryota</taxon>
        <taxon>Metazoa</taxon>
        <taxon>Chordata</taxon>
        <taxon>Craniata</taxon>
        <taxon>Vertebrata</taxon>
        <taxon>Euteleostomi</taxon>
        <taxon>Actinopterygii</taxon>
        <taxon>Neopterygii</taxon>
        <taxon>Teleostei</taxon>
        <taxon>Neoteleostei</taxon>
        <taxon>Acanthomorphata</taxon>
        <taxon>Zeiogadaria</taxon>
        <taxon>Gadariae</taxon>
        <taxon>Gadiformes</taxon>
        <taxon>Muraenolepidoidei</taxon>
        <taxon>Muraenolepididae</taxon>
        <taxon>Muraenolepis</taxon>
    </lineage>
</organism>
<proteinExistence type="predicted"/>
<comment type="caution">
    <text evidence="1">The sequence shown here is derived from an EMBL/GenBank/DDBJ whole genome shotgun (WGS) entry which is preliminary data.</text>
</comment>
<dbReference type="Proteomes" id="UP001148018">
    <property type="component" value="Unassembled WGS sequence"/>
</dbReference>
<name>A0A9Q0EDX8_9TELE</name>
<reference evidence="1" key="1">
    <citation type="submission" date="2022-07" db="EMBL/GenBank/DDBJ databases">
        <title>Chromosome-level genome of Muraenolepis orangiensis.</title>
        <authorList>
            <person name="Kim J."/>
        </authorList>
    </citation>
    <scope>NUCLEOTIDE SEQUENCE</scope>
    <source>
        <strain evidence="1">KU_S4_2022</strain>
        <tissue evidence="1">Muscle</tissue>
    </source>
</reference>
<evidence type="ECO:0000313" key="1">
    <source>
        <dbReference type="EMBL" id="KAJ3603650.1"/>
    </source>
</evidence>
<protein>
    <submittedName>
        <fullName evidence="1">Uncharacterized protein</fullName>
    </submittedName>
</protein>
<keyword evidence="2" id="KW-1185">Reference proteome</keyword>